<dbReference type="CDD" id="cd00190">
    <property type="entry name" value="Tryp_SPc"/>
    <property type="match status" value="1"/>
</dbReference>
<name>A0A922SSD6_SPOEX</name>
<dbReference type="PANTHER" id="PTHR24276">
    <property type="entry name" value="POLYSERASE-RELATED"/>
    <property type="match status" value="1"/>
</dbReference>
<feature type="signal peptide" evidence="7">
    <location>
        <begin position="1"/>
        <end position="22"/>
    </location>
</feature>
<evidence type="ECO:0000256" key="3">
    <source>
        <dbReference type="ARBA" id="ARBA00022825"/>
    </source>
</evidence>
<feature type="region of interest" description="Disordered" evidence="6">
    <location>
        <begin position="643"/>
        <end position="696"/>
    </location>
</feature>
<gene>
    <name evidence="9" type="ORF">HF086_010193</name>
</gene>
<feature type="domain" description="Peptidase S1" evidence="8">
    <location>
        <begin position="197"/>
        <end position="433"/>
    </location>
</feature>
<evidence type="ECO:0000313" key="9">
    <source>
        <dbReference type="EMBL" id="KAH9645469.1"/>
    </source>
</evidence>
<dbReference type="Gene3D" id="2.40.10.10">
    <property type="entry name" value="Trypsin-like serine proteases"/>
    <property type="match status" value="1"/>
</dbReference>
<dbReference type="Pfam" id="PF00089">
    <property type="entry name" value="Trypsin"/>
    <property type="match status" value="1"/>
</dbReference>
<feature type="chain" id="PRO_5036814420" description="Peptidase S1 domain-containing protein" evidence="7">
    <location>
        <begin position="23"/>
        <end position="845"/>
    </location>
</feature>
<keyword evidence="7" id="KW-0732">Signal</keyword>
<feature type="compositionally biased region" description="Basic and acidic residues" evidence="6">
    <location>
        <begin position="559"/>
        <end position="573"/>
    </location>
</feature>
<evidence type="ECO:0000256" key="2">
    <source>
        <dbReference type="ARBA" id="ARBA00022801"/>
    </source>
</evidence>
<evidence type="ECO:0000256" key="6">
    <source>
        <dbReference type="SAM" id="MobiDB-lite"/>
    </source>
</evidence>
<feature type="coiled-coil region" evidence="5">
    <location>
        <begin position="508"/>
        <end position="535"/>
    </location>
</feature>
<evidence type="ECO:0000313" key="10">
    <source>
        <dbReference type="Proteomes" id="UP000814243"/>
    </source>
</evidence>
<keyword evidence="3" id="KW-0720">Serine protease</keyword>
<evidence type="ECO:0000256" key="5">
    <source>
        <dbReference type="SAM" id="Coils"/>
    </source>
</evidence>
<feature type="region of interest" description="Disordered" evidence="6">
    <location>
        <begin position="711"/>
        <end position="775"/>
    </location>
</feature>
<feature type="compositionally biased region" description="Polar residues" evidence="6">
    <location>
        <begin position="654"/>
        <end position="664"/>
    </location>
</feature>
<feature type="region of interest" description="Disordered" evidence="6">
    <location>
        <begin position="551"/>
        <end position="575"/>
    </location>
</feature>
<dbReference type="SUPFAM" id="SSF50494">
    <property type="entry name" value="Trypsin-like serine proteases"/>
    <property type="match status" value="1"/>
</dbReference>
<dbReference type="InterPro" id="IPR009003">
    <property type="entry name" value="Peptidase_S1_PA"/>
</dbReference>
<evidence type="ECO:0000256" key="4">
    <source>
        <dbReference type="ARBA" id="ARBA00023157"/>
    </source>
</evidence>
<evidence type="ECO:0000259" key="8">
    <source>
        <dbReference type="PROSITE" id="PS50240"/>
    </source>
</evidence>
<sequence length="845" mass="96035">MSAIKNNILYLIVFTIFVQTRGLVELHNEEAVEIVAVESSIRGVANEIFSALRLKDVKHKARIKEFLTIHNFFVSITLQDQTNLKEIASLVKVDNIDNNTRHFIALLNEVLNEDNKSTEAQDDAYVTTHIETFIKKIKYLKDIYGFANNNHGFGINPQILQHMKEDASSKNATQDDNDSDNNLLSDLEYWQPSGRRIFQGKRQKITRYPFVASIQFFKKFQCGGSIIKSDLVITSAAYNNRFFRENPAFLSVQVGCELYEGGDENIPIQEVYFHPEYDPKNLRNNLAIMRLHRVLRFGKRVKKIKKIDFDREPSPLPANIDGITIIGWGAKSSSNIIKSVWSNRLSSALLDFYPLKECQDVYSKEFVTHKNFCAGFFSKGGGACNRDAGGPGIAHGILLGVVSFGSPNCGAPDSPTVFTKLGYYRDWIEEILEMEIKTNKIRTTLRSTRETYKVEHYMTTKSVYALEPVTQEGDSYGIARSPIYSTDALRSLNDNNLFKDFVITMFGSEEAKEYLDQYENEKDTSTDDEENLNIEADKVLNMIRINTRPTTVPTSNVRVSDDNKSSIETDKDYNSGSVEMVSTLGYFDETPQRDSSSDESRTTPKLVVNYAVASESTELLEADIAKLIDEIDIQKLLESGLSDSSADFDKESKSSTTTQSPTNKRVTETKTYEDTSDDDDEYGDGEDDDDDDVNDKAGDRFLHLIDSTHKVTEGSQKRLHQKQHQQKQHQSKQHKQKQHQRKQHKSKLRQTKQHQRKQSQPIQHQPKQVNQQKLLQQQQLDQELRILDDSLKDYTIGQNYSYSSGGILDILSQSDLMRLLKEVVADATNGSTSNDNSPIFDLFGQ</sequence>
<dbReference type="InterPro" id="IPR043504">
    <property type="entry name" value="Peptidase_S1_PA_chymotrypsin"/>
</dbReference>
<dbReference type="AlphaFoldDB" id="A0A922SSD6"/>
<accession>A0A922SSD6</accession>
<reference evidence="9" key="1">
    <citation type="journal article" date="2021" name="G3 (Bethesda)">
        <title>Genome and transcriptome analysis of the beet armyworm Spodoptera exigua reveals targets for pest control. .</title>
        <authorList>
            <person name="Simon S."/>
            <person name="Breeschoten T."/>
            <person name="Jansen H.J."/>
            <person name="Dirks R.P."/>
            <person name="Schranz M.E."/>
            <person name="Ros V.I.D."/>
        </authorList>
    </citation>
    <scope>NUCLEOTIDE SEQUENCE</scope>
    <source>
        <strain evidence="9">TB_SE_WUR_2020</strain>
    </source>
</reference>
<keyword evidence="1" id="KW-0645">Protease</keyword>
<keyword evidence="5" id="KW-0175">Coiled coil</keyword>
<organism evidence="9 10">
    <name type="scientific">Spodoptera exigua</name>
    <name type="common">Beet armyworm</name>
    <name type="synonym">Noctua fulgens</name>
    <dbReference type="NCBI Taxonomy" id="7107"/>
    <lineage>
        <taxon>Eukaryota</taxon>
        <taxon>Metazoa</taxon>
        <taxon>Ecdysozoa</taxon>
        <taxon>Arthropoda</taxon>
        <taxon>Hexapoda</taxon>
        <taxon>Insecta</taxon>
        <taxon>Pterygota</taxon>
        <taxon>Neoptera</taxon>
        <taxon>Endopterygota</taxon>
        <taxon>Lepidoptera</taxon>
        <taxon>Glossata</taxon>
        <taxon>Ditrysia</taxon>
        <taxon>Noctuoidea</taxon>
        <taxon>Noctuidae</taxon>
        <taxon>Amphipyrinae</taxon>
        <taxon>Spodoptera</taxon>
    </lineage>
</organism>
<evidence type="ECO:0000256" key="7">
    <source>
        <dbReference type="SAM" id="SignalP"/>
    </source>
</evidence>
<dbReference type="Proteomes" id="UP000814243">
    <property type="component" value="Unassembled WGS sequence"/>
</dbReference>
<protein>
    <recommendedName>
        <fullName evidence="8">Peptidase S1 domain-containing protein</fullName>
    </recommendedName>
</protein>
<feature type="compositionally biased region" description="Basic residues" evidence="6">
    <location>
        <begin position="717"/>
        <end position="757"/>
    </location>
</feature>
<feature type="compositionally biased region" description="Low complexity" evidence="6">
    <location>
        <begin position="765"/>
        <end position="775"/>
    </location>
</feature>
<feature type="compositionally biased region" description="Acidic residues" evidence="6">
    <location>
        <begin position="674"/>
        <end position="693"/>
    </location>
</feature>
<dbReference type="EMBL" id="JACEFF010000037">
    <property type="protein sequence ID" value="KAH9645469.1"/>
    <property type="molecule type" value="Genomic_DNA"/>
</dbReference>
<keyword evidence="2" id="KW-0378">Hydrolase</keyword>
<evidence type="ECO:0000256" key="1">
    <source>
        <dbReference type="ARBA" id="ARBA00022670"/>
    </source>
</evidence>
<dbReference type="PANTHER" id="PTHR24276:SF91">
    <property type="entry name" value="AT26814P-RELATED"/>
    <property type="match status" value="1"/>
</dbReference>
<dbReference type="InterPro" id="IPR050430">
    <property type="entry name" value="Peptidase_S1"/>
</dbReference>
<keyword evidence="4" id="KW-1015">Disulfide bond</keyword>
<dbReference type="PROSITE" id="PS50240">
    <property type="entry name" value="TRYPSIN_DOM"/>
    <property type="match status" value="1"/>
</dbReference>
<proteinExistence type="predicted"/>
<dbReference type="GO" id="GO:0006508">
    <property type="term" value="P:proteolysis"/>
    <property type="evidence" value="ECO:0007669"/>
    <property type="project" value="UniProtKB-KW"/>
</dbReference>
<comment type="caution">
    <text evidence="9">The sequence shown here is derived from an EMBL/GenBank/DDBJ whole genome shotgun (WGS) entry which is preliminary data.</text>
</comment>
<dbReference type="GO" id="GO:0004252">
    <property type="term" value="F:serine-type endopeptidase activity"/>
    <property type="evidence" value="ECO:0007669"/>
    <property type="project" value="InterPro"/>
</dbReference>
<dbReference type="SMART" id="SM00020">
    <property type="entry name" value="Tryp_SPc"/>
    <property type="match status" value="1"/>
</dbReference>
<dbReference type="InterPro" id="IPR001254">
    <property type="entry name" value="Trypsin_dom"/>
</dbReference>